<evidence type="ECO:0000313" key="8">
    <source>
        <dbReference type="EMBL" id="WOO77957.1"/>
    </source>
</evidence>
<gene>
    <name evidence="8" type="primary">SPAC1F7.09c</name>
    <name evidence="8" type="ORF">LOC62_01G001510</name>
</gene>
<evidence type="ECO:0000256" key="3">
    <source>
        <dbReference type="ARBA" id="ARBA00022631"/>
    </source>
</evidence>
<dbReference type="GO" id="GO:0006144">
    <property type="term" value="P:purine nucleobase metabolic process"/>
    <property type="evidence" value="ECO:0007669"/>
    <property type="project" value="UniProtKB-KW"/>
</dbReference>
<dbReference type="GO" id="GO:0004037">
    <property type="term" value="F:allantoicase activity"/>
    <property type="evidence" value="ECO:0007669"/>
    <property type="project" value="InterPro"/>
</dbReference>
<sequence length="810" mass="87317">MPEPQQIPLETFDTTLKSKYTEVSTSAIGGQVLACSDDFFASRDNLIKPGPSASMKGQFGPNGALYDGWESRRHNEASDWIIIKLGPAESHLDYVDIDTSHFSGNEAPQSAVLGVHGADVPLTPDDSRWEELLPVVTLGPNSRHIFELNAKAKEGLWSGVLVRMIPDGGMASLTLGKARFRAYGRPAPPTLYTALPDPDTAPVNLLSPLIGGHIVGCSDANFSPPGNLLLEGRGHDMSDGWETRRSQEGRGKYAAGQPLAGKERKEWVVGKLGAAGVIRYVEVDSAFHVGNYPVAVQVEGTLSDAEVPPEDAEWTVIVAKKPLGPHRQLWLATERNVPESQVFSHVRASIYPDGGLKRFRVFGFPIAKGAKLQEPAKITITAMPLTYEAFAPYGQVIQAWDKDTSAPKGIQVNIANQGTAFKFNRLAKVEETYPDGILKRGGVALACMRAGPQFDVRNGATIPVVKLERHAATTQAFIPMGTGQPAGQERHKHGGAYVVLAAHNGENDEPDLSTLRAFLATGAQGVSYNAGVWHHPMLTVNEWMDYACVDAQSGDDGLKIDCETLENDWFNVYIPPYEPPTVPDEPVAPAPSVASKFASFLARGDGLIHPEPITHEAFAPFGELVRAYPNKADAPAGVLHGGNPALNIAKISWLSNLSESYPADANATTSIGVYRATPKEGCDRGKVFDVRHMERHPYTSQAFIPMGKAEWPGKSEPMLPPKGTFLVLVAEGGADDRPDPATLKAFTMESGTALNYKAGTWHHPVIILDGTLDLACIETQIATGVKGSDPRDCELLVYDGEPFAKVAVPE</sequence>
<dbReference type="InterPro" id="IPR007247">
    <property type="entry name" value="Ureidogly_lyase"/>
</dbReference>
<keyword evidence="3" id="KW-0659">Purine metabolism</keyword>
<dbReference type="InterPro" id="IPR005164">
    <property type="entry name" value="Allantoicase"/>
</dbReference>
<evidence type="ECO:0000256" key="2">
    <source>
        <dbReference type="ARBA" id="ARBA00011738"/>
    </source>
</evidence>
<dbReference type="GeneID" id="87804765"/>
<dbReference type="GO" id="GO:0000256">
    <property type="term" value="P:allantoin catabolic process"/>
    <property type="evidence" value="ECO:0007669"/>
    <property type="project" value="InterPro"/>
</dbReference>
<dbReference type="PANTHER" id="PTHR12045:SF3">
    <property type="entry name" value="INACTIVE ALLANTOICASE-RELATED"/>
    <property type="match status" value="1"/>
</dbReference>
<comment type="similarity">
    <text evidence="1">Belongs to the allantoicase family.</text>
</comment>
<organism evidence="8 9">
    <name type="scientific">Vanrija pseudolonga</name>
    <dbReference type="NCBI Taxonomy" id="143232"/>
    <lineage>
        <taxon>Eukaryota</taxon>
        <taxon>Fungi</taxon>
        <taxon>Dikarya</taxon>
        <taxon>Basidiomycota</taxon>
        <taxon>Agaricomycotina</taxon>
        <taxon>Tremellomycetes</taxon>
        <taxon>Trichosporonales</taxon>
        <taxon>Trichosporonaceae</taxon>
        <taxon>Vanrija</taxon>
    </lineage>
</organism>
<name>A0AAF0Y238_9TREE</name>
<dbReference type="SUPFAM" id="SSF49785">
    <property type="entry name" value="Galactose-binding domain-like"/>
    <property type="match status" value="2"/>
</dbReference>
<comment type="subunit">
    <text evidence="2">Homodimer.</text>
</comment>
<evidence type="ECO:0000256" key="6">
    <source>
        <dbReference type="SAM" id="MobiDB-lite"/>
    </source>
</evidence>
<feature type="region of interest" description="Disordered" evidence="6">
    <location>
        <begin position="231"/>
        <end position="257"/>
    </location>
</feature>
<dbReference type="InterPro" id="IPR015908">
    <property type="entry name" value="Allantoicase_dom"/>
</dbReference>
<dbReference type="Pfam" id="PF03561">
    <property type="entry name" value="Allantoicase"/>
    <property type="match status" value="2"/>
</dbReference>
<dbReference type="Pfam" id="PF04115">
    <property type="entry name" value="Ureidogly_lyase"/>
    <property type="match status" value="2"/>
</dbReference>
<dbReference type="GO" id="GO:0050385">
    <property type="term" value="F:ureidoglycolate lyase activity"/>
    <property type="evidence" value="ECO:0007669"/>
    <property type="project" value="UniProtKB-EC"/>
</dbReference>
<evidence type="ECO:0000256" key="1">
    <source>
        <dbReference type="ARBA" id="ARBA00009242"/>
    </source>
</evidence>
<dbReference type="InterPro" id="IPR047233">
    <property type="entry name" value="UAH_cupin"/>
</dbReference>
<dbReference type="InterPro" id="IPR008979">
    <property type="entry name" value="Galactose-bd-like_sf"/>
</dbReference>
<dbReference type="Proteomes" id="UP000827549">
    <property type="component" value="Chromosome 1"/>
</dbReference>
<evidence type="ECO:0000313" key="9">
    <source>
        <dbReference type="Proteomes" id="UP000827549"/>
    </source>
</evidence>
<dbReference type="RefSeq" id="XP_062623989.1">
    <property type="nucleotide sequence ID" value="XM_062768005.1"/>
</dbReference>
<dbReference type="CDD" id="cd20298">
    <property type="entry name" value="cupin_UAH"/>
    <property type="match status" value="2"/>
</dbReference>
<reference evidence="8" key="1">
    <citation type="submission" date="2023-10" db="EMBL/GenBank/DDBJ databases">
        <authorList>
            <person name="Noh H."/>
        </authorList>
    </citation>
    <scope>NUCLEOTIDE SEQUENCE</scope>
    <source>
        <strain evidence="8">DUCC4014</strain>
    </source>
</reference>
<dbReference type="Gene3D" id="2.60.120.480">
    <property type="entry name" value="Ureidoglycolate hydrolase"/>
    <property type="match status" value="2"/>
</dbReference>
<dbReference type="EMBL" id="CP086714">
    <property type="protein sequence ID" value="WOO77957.1"/>
    <property type="molecule type" value="Genomic_DNA"/>
</dbReference>
<keyword evidence="4" id="KW-0456">Lyase</keyword>
<keyword evidence="9" id="KW-1185">Reference proteome</keyword>
<dbReference type="GO" id="GO:0004848">
    <property type="term" value="F:ureidoglycolate hydrolase activity"/>
    <property type="evidence" value="ECO:0007669"/>
    <property type="project" value="InterPro"/>
</dbReference>
<feature type="domain" description="Allantoicase" evidence="7">
    <location>
        <begin position="29"/>
        <end position="185"/>
    </location>
</feature>
<evidence type="ECO:0000259" key="7">
    <source>
        <dbReference type="Pfam" id="PF03561"/>
    </source>
</evidence>
<comment type="catalytic activity">
    <reaction evidence="5">
        <text>(S)-ureidoglycolate = urea + glyoxylate</text>
        <dbReference type="Rhea" id="RHEA:11304"/>
        <dbReference type="ChEBI" id="CHEBI:16199"/>
        <dbReference type="ChEBI" id="CHEBI:36655"/>
        <dbReference type="ChEBI" id="CHEBI:57296"/>
        <dbReference type="EC" id="4.3.2.3"/>
    </reaction>
</comment>
<dbReference type="PANTHER" id="PTHR12045">
    <property type="entry name" value="ALLANTOICASE"/>
    <property type="match status" value="1"/>
</dbReference>
<dbReference type="SUPFAM" id="SSF51182">
    <property type="entry name" value="RmlC-like cupins"/>
    <property type="match status" value="2"/>
</dbReference>
<evidence type="ECO:0000256" key="5">
    <source>
        <dbReference type="ARBA" id="ARBA00047684"/>
    </source>
</evidence>
<dbReference type="Gene3D" id="2.60.120.260">
    <property type="entry name" value="Galactose-binding domain-like"/>
    <property type="match status" value="2"/>
</dbReference>
<evidence type="ECO:0000256" key="4">
    <source>
        <dbReference type="ARBA" id="ARBA00023239"/>
    </source>
</evidence>
<feature type="compositionally biased region" description="Basic and acidic residues" evidence="6">
    <location>
        <begin position="232"/>
        <end position="251"/>
    </location>
</feature>
<protein>
    <submittedName>
        <fullName evidence="8">Allantoicase</fullName>
    </submittedName>
</protein>
<accession>A0AAF0Y238</accession>
<proteinExistence type="inferred from homology"/>
<feature type="domain" description="Allantoicase" evidence="7">
    <location>
        <begin position="211"/>
        <end position="364"/>
    </location>
</feature>
<dbReference type="InterPro" id="IPR024060">
    <property type="entry name" value="Ureidoglycolate_lyase_dom_sf"/>
</dbReference>
<dbReference type="AlphaFoldDB" id="A0AAF0Y238"/>
<dbReference type="InterPro" id="IPR011051">
    <property type="entry name" value="RmlC_Cupin_sf"/>
</dbReference>